<reference evidence="4" key="1">
    <citation type="submission" date="2021-02" db="EMBL/GenBank/DDBJ databases">
        <title>Genome-Resolved Metagenomics of a Microbial Community Performing Photosynthetic Biological Nutrient Removal.</title>
        <authorList>
            <person name="Mcdaniel E.A."/>
        </authorList>
    </citation>
    <scope>NUCLEOTIDE SEQUENCE</scope>
    <source>
        <strain evidence="4">UWPOB_OBS1</strain>
    </source>
</reference>
<name>A0A8J7PGF0_9BACT</name>
<comment type="function">
    <text evidence="3">Required for rescue of stalled ribosomes mediated by trans-translation. Binds to transfer-messenger RNA (tmRNA), required for stable association of tmRNA with ribosomes. tmRNA and SmpB together mimic tRNA shape, replacing the anticodon stem-loop with SmpB. tmRNA is encoded by the ssrA gene; the 2 termini fold to resemble tRNA(Ala) and it encodes a 'tag peptide', a short internal open reading frame. During trans-translation Ala-aminoacylated tmRNA acts like a tRNA, entering the A-site of stalled ribosomes, displacing the stalled mRNA. The ribosome then switches to translate the ORF on the tmRNA; the nascent peptide is terminated with the 'tag peptide' encoded by the tmRNA and targeted for degradation. The ribosome is freed to recommence translation, which seems to be the essential function of trans-translation.</text>
</comment>
<dbReference type="PROSITE" id="PS01317">
    <property type="entry name" value="SSRP"/>
    <property type="match status" value="1"/>
</dbReference>
<dbReference type="GO" id="GO:0070930">
    <property type="term" value="P:trans-translation-dependent protein tagging"/>
    <property type="evidence" value="ECO:0007669"/>
    <property type="project" value="TreeGrafter"/>
</dbReference>
<evidence type="ECO:0000313" key="5">
    <source>
        <dbReference type="Proteomes" id="UP000664277"/>
    </source>
</evidence>
<accession>A0A8J7PGF0</accession>
<dbReference type="GO" id="GO:0005829">
    <property type="term" value="C:cytosol"/>
    <property type="evidence" value="ECO:0007669"/>
    <property type="project" value="TreeGrafter"/>
</dbReference>
<comment type="subcellular location">
    <subcellularLocation>
        <location evidence="3">Cytoplasm</location>
    </subcellularLocation>
    <text evidence="3">The tmRNA-SmpB complex associates with stalled 70S ribosomes.</text>
</comment>
<evidence type="ECO:0000256" key="2">
    <source>
        <dbReference type="ARBA" id="ARBA00022884"/>
    </source>
</evidence>
<dbReference type="PANTHER" id="PTHR30308:SF2">
    <property type="entry name" value="SSRA-BINDING PROTEIN"/>
    <property type="match status" value="1"/>
</dbReference>
<gene>
    <name evidence="3 4" type="primary">smpB</name>
    <name evidence="4" type="ORF">J0M35_11655</name>
</gene>
<evidence type="ECO:0000256" key="3">
    <source>
        <dbReference type="HAMAP-Rule" id="MF_00023"/>
    </source>
</evidence>
<organism evidence="4 5">
    <name type="scientific">Candidatus Obscuribacter phosphatis</name>
    <dbReference type="NCBI Taxonomy" id="1906157"/>
    <lineage>
        <taxon>Bacteria</taxon>
        <taxon>Bacillati</taxon>
        <taxon>Candidatus Melainabacteria</taxon>
        <taxon>Candidatus Obscuribacterales</taxon>
        <taxon>Candidatus Obscuribacteraceae</taxon>
        <taxon>Candidatus Obscuribacter</taxon>
    </lineage>
</organism>
<dbReference type="HAMAP" id="MF_00023">
    <property type="entry name" value="SmpB"/>
    <property type="match status" value="1"/>
</dbReference>
<comment type="caution">
    <text evidence="4">The sequence shown here is derived from an EMBL/GenBank/DDBJ whole genome shotgun (WGS) entry which is preliminary data.</text>
</comment>
<dbReference type="EMBL" id="JAFLCK010000015">
    <property type="protein sequence ID" value="MBN8661013.1"/>
    <property type="molecule type" value="Genomic_DNA"/>
</dbReference>
<dbReference type="PANTHER" id="PTHR30308">
    <property type="entry name" value="TMRNA-BINDING COMPONENT OF TRANS-TRANSLATION TAGGING COMPLEX"/>
    <property type="match status" value="1"/>
</dbReference>
<dbReference type="NCBIfam" id="NF003843">
    <property type="entry name" value="PRK05422.1"/>
    <property type="match status" value="1"/>
</dbReference>
<evidence type="ECO:0000313" key="4">
    <source>
        <dbReference type="EMBL" id="MBN8661013.1"/>
    </source>
</evidence>
<dbReference type="Pfam" id="PF01668">
    <property type="entry name" value="SmpB"/>
    <property type="match status" value="1"/>
</dbReference>
<dbReference type="Proteomes" id="UP000664277">
    <property type="component" value="Unassembled WGS sequence"/>
</dbReference>
<dbReference type="GO" id="GO:0003723">
    <property type="term" value="F:RNA binding"/>
    <property type="evidence" value="ECO:0007669"/>
    <property type="project" value="UniProtKB-UniRule"/>
</dbReference>
<dbReference type="Gene3D" id="2.40.280.10">
    <property type="match status" value="1"/>
</dbReference>
<dbReference type="GO" id="GO:0070929">
    <property type="term" value="P:trans-translation"/>
    <property type="evidence" value="ECO:0007669"/>
    <property type="project" value="UniProtKB-UniRule"/>
</dbReference>
<comment type="similarity">
    <text evidence="3">Belongs to the SmpB family.</text>
</comment>
<sequence>MTKQGKAQNEKKKDGDKPVYRTVADNRRARHDFEILETHEAGISLLGTEVKAIRAGKANLQDSHIRIEDGDLWLYNCHISPYDYGNRFNHEPTRKRRLLMHSRQILKLKATTQEKGLTLIPLKLYFKGNLVKVDLAVVRGKKLHDKRDTIAKRETKRQLDRITKTSRY</sequence>
<dbReference type="InterPro" id="IPR020081">
    <property type="entry name" value="SsrA-bd_prot_CS"/>
</dbReference>
<dbReference type="SUPFAM" id="SSF74982">
    <property type="entry name" value="Small protein B (SmpB)"/>
    <property type="match status" value="1"/>
</dbReference>
<proteinExistence type="inferred from homology"/>
<keyword evidence="2 3" id="KW-0694">RNA-binding</keyword>
<dbReference type="CDD" id="cd09294">
    <property type="entry name" value="SmpB"/>
    <property type="match status" value="1"/>
</dbReference>
<dbReference type="InterPro" id="IPR023620">
    <property type="entry name" value="SmpB"/>
</dbReference>
<evidence type="ECO:0000256" key="1">
    <source>
        <dbReference type="ARBA" id="ARBA00022490"/>
    </source>
</evidence>
<dbReference type="NCBIfam" id="TIGR00086">
    <property type="entry name" value="smpB"/>
    <property type="match status" value="1"/>
</dbReference>
<protein>
    <recommendedName>
        <fullName evidence="3">SsrA-binding protein</fullName>
    </recommendedName>
    <alternativeName>
        <fullName evidence="3">Small protein B</fullName>
    </alternativeName>
</protein>
<dbReference type="InterPro" id="IPR000037">
    <property type="entry name" value="SsrA-bd_prot"/>
</dbReference>
<dbReference type="AlphaFoldDB" id="A0A8J7PGF0"/>
<keyword evidence="1 3" id="KW-0963">Cytoplasm</keyword>